<feature type="transmembrane region" description="Helical" evidence="1">
    <location>
        <begin position="118"/>
        <end position="142"/>
    </location>
</feature>
<evidence type="ECO:0000256" key="1">
    <source>
        <dbReference type="SAM" id="Phobius"/>
    </source>
</evidence>
<dbReference type="EMBL" id="CP150096">
    <property type="protein sequence ID" value="WZN47898.1"/>
    <property type="molecule type" value="Genomic_DNA"/>
</dbReference>
<feature type="transmembrane region" description="Helical" evidence="1">
    <location>
        <begin position="368"/>
        <end position="386"/>
    </location>
</feature>
<accession>A0ABZ2Z8J4</accession>
<feature type="transmembrane region" description="Helical" evidence="1">
    <location>
        <begin position="337"/>
        <end position="356"/>
    </location>
</feature>
<keyword evidence="1" id="KW-1133">Transmembrane helix</keyword>
<gene>
    <name evidence="2" type="ORF">WJU22_06875</name>
</gene>
<feature type="transmembrane region" description="Helical" evidence="1">
    <location>
        <begin position="224"/>
        <end position="240"/>
    </location>
</feature>
<feature type="transmembrane region" description="Helical" evidence="1">
    <location>
        <begin position="392"/>
        <end position="411"/>
    </location>
</feature>
<feature type="transmembrane region" description="Helical" evidence="1">
    <location>
        <begin position="7"/>
        <end position="24"/>
    </location>
</feature>
<feature type="transmembrane region" description="Helical" evidence="1">
    <location>
        <begin position="247"/>
        <end position="266"/>
    </location>
</feature>
<reference evidence="2 3" key="1">
    <citation type="submission" date="2024-03" db="EMBL/GenBank/DDBJ databases">
        <title>Chitinophaga caseinilytica sp. nov., a casein hydrolysing bacterium isolated from forest soil.</title>
        <authorList>
            <person name="Lee D.S."/>
            <person name="Han D.M."/>
            <person name="Baek J.H."/>
            <person name="Choi D.G."/>
            <person name="Jeon J.H."/>
            <person name="Jeon C.O."/>
        </authorList>
    </citation>
    <scope>NUCLEOTIDE SEQUENCE [LARGE SCALE GENOMIC DNA]</scope>
    <source>
        <strain evidence="2 3">KACC 19118</strain>
    </source>
</reference>
<dbReference type="Proteomes" id="UP001449657">
    <property type="component" value="Chromosome"/>
</dbReference>
<feature type="transmembrane region" description="Helical" evidence="1">
    <location>
        <begin position="60"/>
        <end position="80"/>
    </location>
</feature>
<protein>
    <recommendedName>
        <fullName evidence="4">O-antigen ligase-like membrane protein</fullName>
    </recommendedName>
</protein>
<organism evidence="2 3">
    <name type="scientific">Chitinophaga caseinilytica</name>
    <dbReference type="NCBI Taxonomy" id="2267521"/>
    <lineage>
        <taxon>Bacteria</taxon>
        <taxon>Pseudomonadati</taxon>
        <taxon>Bacteroidota</taxon>
        <taxon>Chitinophagia</taxon>
        <taxon>Chitinophagales</taxon>
        <taxon>Chitinophagaceae</taxon>
        <taxon>Chitinophaga</taxon>
    </lineage>
</organism>
<keyword evidence="1" id="KW-0812">Transmembrane</keyword>
<dbReference type="RefSeq" id="WP_341842508.1">
    <property type="nucleotide sequence ID" value="NZ_CP149792.1"/>
</dbReference>
<feature type="transmembrane region" description="Helical" evidence="1">
    <location>
        <begin position="30"/>
        <end position="48"/>
    </location>
</feature>
<evidence type="ECO:0000313" key="3">
    <source>
        <dbReference type="Proteomes" id="UP001449657"/>
    </source>
</evidence>
<feature type="transmembrane region" description="Helical" evidence="1">
    <location>
        <begin position="198"/>
        <end position="218"/>
    </location>
</feature>
<name>A0ABZ2Z8J4_9BACT</name>
<feature type="transmembrane region" description="Helical" evidence="1">
    <location>
        <begin position="92"/>
        <end position="111"/>
    </location>
</feature>
<proteinExistence type="predicted"/>
<evidence type="ECO:0000313" key="2">
    <source>
        <dbReference type="EMBL" id="WZN47898.1"/>
    </source>
</evidence>
<keyword evidence="1" id="KW-0472">Membrane</keyword>
<feature type="transmembrane region" description="Helical" evidence="1">
    <location>
        <begin position="173"/>
        <end position="191"/>
    </location>
</feature>
<sequence>MKKSTIYSIICSILFFIELTGVKLSFMPIGLSKLLLLGLTAAFFIDLARTSKNFTIPKHIFALILVWIGLGVYAAMVTVLNGVNDFAFLNKIVYLIYEPVWTGFIISYFITRYWNITLIDLLIAIANALTLHALLAVAAYLLPPVNALFNALLPNLGNLDVEMGLRVKGFTNLGGAWLSSIICLGVIIHLYRMSGIQSWRGILLGLLKILVCVAGTFVTGRTGLMLSLLALATYPLIWIFQPGGKKTFYRFYGIILLGAILIYRFTPNIDDFVSQDTLNWALEIFMQGDGEMSTSSTQDLQSMLYLPDDKTDLIFGIGFYETAVAGYERSDSGYLKTIFSTGLLGAIVFYGSYLFLMGHTLWMVKQRYGMPELILITYLYGIFFIVEVKEPYLQTIGIPNIIFLIYFTLFFNKKFDVQISH</sequence>
<evidence type="ECO:0008006" key="4">
    <source>
        <dbReference type="Google" id="ProtNLM"/>
    </source>
</evidence>
<keyword evidence="3" id="KW-1185">Reference proteome</keyword>